<dbReference type="InterPro" id="IPR052929">
    <property type="entry name" value="RNase_H-like_EbsB-rel"/>
</dbReference>
<dbReference type="Gene3D" id="3.30.420.10">
    <property type="entry name" value="Ribonuclease H-like superfamily/Ribonuclease H"/>
    <property type="match status" value="1"/>
</dbReference>
<dbReference type="AlphaFoldDB" id="A0A7J8WNW4"/>
<dbReference type="CDD" id="cd06222">
    <property type="entry name" value="RNase_H_like"/>
    <property type="match status" value="1"/>
</dbReference>
<feature type="non-terminal residue" evidence="2">
    <location>
        <position position="1"/>
    </location>
</feature>
<protein>
    <recommendedName>
        <fullName evidence="1">RNase H type-1 domain-containing protein</fullName>
    </recommendedName>
</protein>
<gene>
    <name evidence="2" type="ORF">Goari_018032</name>
</gene>
<dbReference type="InterPro" id="IPR012337">
    <property type="entry name" value="RNaseH-like_sf"/>
</dbReference>
<dbReference type="InterPro" id="IPR002156">
    <property type="entry name" value="RNaseH_domain"/>
</dbReference>
<reference evidence="2 3" key="1">
    <citation type="journal article" date="2019" name="Genome Biol. Evol.">
        <title>Insights into the evolution of the New World diploid cottons (Gossypium, subgenus Houzingenia) based on genome sequencing.</title>
        <authorList>
            <person name="Grover C.E."/>
            <person name="Arick M.A. 2nd"/>
            <person name="Thrash A."/>
            <person name="Conover J.L."/>
            <person name="Sanders W.S."/>
            <person name="Peterson D.G."/>
            <person name="Frelichowski J.E."/>
            <person name="Scheffler J.A."/>
            <person name="Scheffler B.E."/>
            <person name="Wendel J.F."/>
        </authorList>
    </citation>
    <scope>NUCLEOTIDE SEQUENCE [LARGE SCALE GENOMIC DNA]</scope>
    <source>
        <strain evidence="2">185</strain>
        <tissue evidence="2">Leaf</tissue>
    </source>
</reference>
<feature type="domain" description="RNase H type-1" evidence="1">
    <location>
        <begin position="67"/>
        <end position="188"/>
    </location>
</feature>
<evidence type="ECO:0000313" key="3">
    <source>
        <dbReference type="Proteomes" id="UP000593577"/>
    </source>
</evidence>
<dbReference type="GO" id="GO:0003676">
    <property type="term" value="F:nucleic acid binding"/>
    <property type="evidence" value="ECO:0007669"/>
    <property type="project" value="InterPro"/>
</dbReference>
<dbReference type="InterPro" id="IPR036397">
    <property type="entry name" value="RNaseH_sf"/>
</dbReference>
<evidence type="ECO:0000313" key="2">
    <source>
        <dbReference type="EMBL" id="MBA0676560.1"/>
    </source>
</evidence>
<dbReference type="PANTHER" id="PTHR47074:SF61">
    <property type="entry name" value="RNASE H TYPE-1 DOMAIN-CONTAINING PROTEIN"/>
    <property type="match status" value="1"/>
</dbReference>
<dbReference type="EMBL" id="JABFAA010000002">
    <property type="protein sequence ID" value="MBA0676560.1"/>
    <property type="molecule type" value="Genomic_DNA"/>
</dbReference>
<dbReference type="Pfam" id="PF13456">
    <property type="entry name" value="RVT_3"/>
    <property type="match status" value="1"/>
</dbReference>
<dbReference type="Proteomes" id="UP000593577">
    <property type="component" value="Unassembled WGS sequence"/>
</dbReference>
<evidence type="ECO:0000259" key="1">
    <source>
        <dbReference type="Pfam" id="PF13456"/>
    </source>
</evidence>
<keyword evidence="3" id="KW-1185">Reference proteome</keyword>
<comment type="caution">
    <text evidence="2">The sequence shown here is derived from an EMBL/GenBank/DDBJ whole genome shotgun (WGS) entry which is preliminary data.</text>
</comment>
<feature type="non-terminal residue" evidence="2">
    <location>
        <position position="218"/>
    </location>
</feature>
<organism evidence="2 3">
    <name type="scientific">Gossypium aridum</name>
    <name type="common">American cotton</name>
    <name type="synonym">Erioxylum aridum</name>
    <dbReference type="NCBI Taxonomy" id="34290"/>
    <lineage>
        <taxon>Eukaryota</taxon>
        <taxon>Viridiplantae</taxon>
        <taxon>Streptophyta</taxon>
        <taxon>Embryophyta</taxon>
        <taxon>Tracheophyta</taxon>
        <taxon>Spermatophyta</taxon>
        <taxon>Magnoliopsida</taxon>
        <taxon>eudicotyledons</taxon>
        <taxon>Gunneridae</taxon>
        <taxon>Pentapetalae</taxon>
        <taxon>rosids</taxon>
        <taxon>malvids</taxon>
        <taxon>Malvales</taxon>
        <taxon>Malvaceae</taxon>
        <taxon>Malvoideae</taxon>
        <taxon>Gossypium</taxon>
    </lineage>
</organism>
<dbReference type="PANTHER" id="PTHR47074">
    <property type="entry name" value="BNAC02G40300D PROTEIN"/>
    <property type="match status" value="1"/>
</dbReference>
<dbReference type="InterPro" id="IPR044730">
    <property type="entry name" value="RNase_H-like_dom_plant"/>
</dbReference>
<dbReference type="SUPFAM" id="SSF53098">
    <property type="entry name" value="Ribonuclease H-like"/>
    <property type="match status" value="1"/>
</dbReference>
<sequence length="218" mass="24780">LICCALWALWTDRIKRLHEGKTQSVREISRFISSYVKEMDDLEGTGLARNAEITTWVPLSGTTIKINFDGAFDKQRPRAAFGVVARNGEGRVLIARSKLHENVGSAFAAESLACLCAIQTGIEMGLSETIIEGDALSIVKKCQNHVMDKSETAAYIRNIHLTAEHFRWIHFRHIKKEANRLAHTIATESLRREEQEYLNGMVPDFALQRMEEEWLREP</sequence>
<proteinExistence type="predicted"/>
<dbReference type="GO" id="GO:0004523">
    <property type="term" value="F:RNA-DNA hybrid ribonuclease activity"/>
    <property type="evidence" value="ECO:0007669"/>
    <property type="project" value="InterPro"/>
</dbReference>
<name>A0A7J8WNW4_GOSAI</name>
<accession>A0A7J8WNW4</accession>